<evidence type="ECO:0000256" key="2">
    <source>
        <dbReference type="ARBA" id="ARBA00013184"/>
    </source>
</evidence>
<dbReference type="GO" id="GO:0045944">
    <property type="term" value="P:positive regulation of transcription by RNA polymerase II"/>
    <property type="evidence" value="ECO:0000318"/>
    <property type="project" value="GO_Central"/>
</dbReference>
<feature type="region of interest" description="Disordered" evidence="13">
    <location>
        <begin position="555"/>
        <end position="593"/>
    </location>
</feature>
<dbReference type="GO" id="GO:0005634">
    <property type="term" value="C:nucleus"/>
    <property type="evidence" value="ECO:0007669"/>
    <property type="project" value="UniProtKB-SubCell"/>
</dbReference>
<evidence type="ECO:0000256" key="11">
    <source>
        <dbReference type="ARBA" id="ARBA00023242"/>
    </source>
</evidence>
<proteinExistence type="predicted"/>
<dbReference type="PANTHER" id="PTHR13808">
    <property type="entry name" value="CBP/P300-RELATED"/>
    <property type="match status" value="1"/>
</dbReference>
<dbReference type="OrthoDB" id="899at2759"/>
<keyword evidence="11" id="KW-0539">Nucleus</keyword>
<name>T1FSM4_HELRO</name>
<keyword evidence="8" id="KW-0805">Transcription regulation</keyword>
<dbReference type="InParanoid" id="T1FSM4"/>
<evidence type="ECO:0000256" key="12">
    <source>
        <dbReference type="ARBA" id="ARBA00048017"/>
    </source>
</evidence>
<feature type="region of interest" description="Disordered" evidence="13">
    <location>
        <begin position="171"/>
        <end position="193"/>
    </location>
</feature>
<evidence type="ECO:0000256" key="7">
    <source>
        <dbReference type="ARBA" id="ARBA00022853"/>
    </source>
</evidence>
<evidence type="ECO:0000256" key="4">
    <source>
        <dbReference type="ARBA" id="ARBA00022723"/>
    </source>
</evidence>
<dbReference type="GO" id="GO:0003713">
    <property type="term" value="F:transcription coactivator activity"/>
    <property type="evidence" value="ECO:0000318"/>
    <property type="project" value="GO_Central"/>
</dbReference>
<dbReference type="EC" id="2.3.1.48" evidence="2"/>
<dbReference type="AlphaFoldDB" id="T1FSM4"/>
<dbReference type="InterPro" id="IPR000197">
    <property type="entry name" value="Znf_TAZ"/>
</dbReference>
<evidence type="ECO:0000256" key="8">
    <source>
        <dbReference type="ARBA" id="ARBA00023015"/>
    </source>
</evidence>
<evidence type="ECO:0000256" key="3">
    <source>
        <dbReference type="ARBA" id="ARBA00022679"/>
    </source>
</evidence>
<reference evidence="16" key="3">
    <citation type="submission" date="2015-06" db="UniProtKB">
        <authorList>
            <consortium name="EnsemblMetazoa"/>
        </authorList>
    </citation>
    <scope>IDENTIFICATION</scope>
</reference>
<keyword evidence="10" id="KW-0804">Transcription</keyword>
<dbReference type="GO" id="GO:0031490">
    <property type="term" value="F:chromatin DNA binding"/>
    <property type="evidence" value="ECO:0000318"/>
    <property type="project" value="GO_Central"/>
</dbReference>
<gene>
    <name evidence="16" type="primary">20211821</name>
    <name evidence="15" type="ORF">HELRODRAFT_191127</name>
</gene>
<evidence type="ECO:0000256" key="9">
    <source>
        <dbReference type="ARBA" id="ARBA00023159"/>
    </source>
</evidence>
<dbReference type="Pfam" id="PF08214">
    <property type="entry name" value="HAT_KAT11"/>
    <property type="match status" value="1"/>
</dbReference>
<dbReference type="Gene3D" id="1.20.1020.10">
    <property type="entry name" value="TAZ domain"/>
    <property type="match status" value="1"/>
</dbReference>
<evidence type="ECO:0000259" key="14">
    <source>
        <dbReference type="PROSITE" id="PS51727"/>
    </source>
</evidence>
<accession>T1FSM4</accession>
<reference evidence="15 17" key="2">
    <citation type="journal article" date="2013" name="Nature">
        <title>Insights into bilaterian evolution from three spiralian genomes.</title>
        <authorList>
            <person name="Simakov O."/>
            <person name="Marletaz F."/>
            <person name="Cho S.J."/>
            <person name="Edsinger-Gonzales E."/>
            <person name="Havlak P."/>
            <person name="Hellsten U."/>
            <person name="Kuo D.H."/>
            <person name="Larsson T."/>
            <person name="Lv J."/>
            <person name="Arendt D."/>
            <person name="Savage R."/>
            <person name="Osoegawa K."/>
            <person name="de Jong P."/>
            <person name="Grimwood J."/>
            <person name="Chapman J.A."/>
            <person name="Shapiro H."/>
            <person name="Aerts A."/>
            <person name="Otillar R.P."/>
            <person name="Terry A.Y."/>
            <person name="Boore J.L."/>
            <person name="Grigoriev I.V."/>
            <person name="Lindberg D.R."/>
            <person name="Seaver E.C."/>
            <person name="Weisblat D.A."/>
            <person name="Putnam N.H."/>
            <person name="Rokhsar D.S."/>
        </authorList>
    </citation>
    <scope>NUCLEOTIDE SEQUENCE</scope>
</reference>
<dbReference type="GO" id="GO:0005667">
    <property type="term" value="C:transcription regulator complex"/>
    <property type="evidence" value="ECO:0000318"/>
    <property type="project" value="GO_Central"/>
</dbReference>
<keyword evidence="5" id="KW-0863">Zinc-finger</keyword>
<protein>
    <recommendedName>
        <fullName evidence="2">histone acetyltransferase</fullName>
        <ecNumber evidence="2">2.3.1.48</ecNumber>
    </recommendedName>
</protein>
<evidence type="ECO:0000313" key="17">
    <source>
        <dbReference type="Proteomes" id="UP000015101"/>
    </source>
</evidence>
<dbReference type="PANTHER" id="PTHR13808:SF1">
    <property type="entry name" value="HISTONE ACETYLTRANSFERASE"/>
    <property type="match status" value="1"/>
</dbReference>
<dbReference type="InterPro" id="IPR031162">
    <property type="entry name" value="CBP_P300_HAT"/>
</dbReference>
<evidence type="ECO:0000256" key="5">
    <source>
        <dbReference type="ARBA" id="ARBA00022771"/>
    </source>
</evidence>
<dbReference type="GO" id="GO:0004402">
    <property type="term" value="F:histone acetyltransferase activity"/>
    <property type="evidence" value="ECO:0000318"/>
    <property type="project" value="GO_Central"/>
</dbReference>
<dbReference type="InterPro" id="IPR013178">
    <property type="entry name" value="Histone_AcTrfase_Rtt109/CBP"/>
</dbReference>
<feature type="domain" description="CBP/p300-type HAT" evidence="14">
    <location>
        <begin position="1"/>
        <end position="284"/>
    </location>
</feature>
<organism evidence="16 17">
    <name type="scientific">Helobdella robusta</name>
    <name type="common">Californian leech</name>
    <dbReference type="NCBI Taxonomy" id="6412"/>
    <lineage>
        <taxon>Eukaryota</taxon>
        <taxon>Metazoa</taxon>
        <taxon>Spiralia</taxon>
        <taxon>Lophotrochozoa</taxon>
        <taxon>Annelida</taxon>
        <taxon>Clitellata</taxon>
        <taxon>Hirudinea</taxon>
        <taxon>Rhynchobdellida</taxon>
        <taxon>Glossiphoniidae</taxon>
        <taxon>Helobdella</taxon>
    </lineage>
</organism>
<dbReference type="EnsemblMetazoa" id="HelroT191127">
    <property type="protein sequence ID" value="HelroP191127"/>
    <property type="gene ID" value="HelroG191127"/>
</dbReference>
<dbReference type="GO" id="GO:0008270">
    <property type="term" value="F:zinc ion binding"/>
    <property type="evidence" value="ECO:0007669"/>
    <property type="project" value="UniProtKB-KW"/>
</dbReference>
<dbReference type="eggNOG" id="KOG1778">
    <property type="taxonomic scope" value="Eukaryota"/>
</dbReference>
<keyword evidence="6" id="KW-0862">Zinc</keyword>
<dbReference type="RefSeq" id="XP_009014679.1">
    <property type="nucleotide sequence ID" value="XM_009016431.1"/>
</dbReference>
<dbReference type="SMART" id="SM01250">
    <property type="entry name" value="KAT11"/>
    <property type="match status" value="1"/>
</dbReference>
<keyword evidence="3" id="KW-0808">Transferase</keyword>
<dbReference type="GO" id="GO:0000123">
    <property type="term" value="C:histone acetyltransferase complex"/>
    <property type="evidence" value="ECO:0000318"/>
    <property type="project" value="GO_Central"/>
</dbReference>
<dbReference type="InterPro" id="IPR035898">
    <property type="entry name" value="TAZ_dom_sf"/>
</dbReference>
<evidence type="ECO:0000313" key="15">
    <source>
        <dbReference type="EMBL" id="ESO07301.1"/>
    </source>
</evidence>
<dbReference type="KEGG" id="hro:HELRODRAFT_191127"/>
<dbReference type="SUPFAM" id="SSF57933">
    <property type="entry name" value="TAZ domain"/>
    <property type="match status" value="1"/>
</dbReference>
<dbReference type="PROSITE" id="PS51727">
    <property type="entry name" value="CBP_P300_HAT"/>
    <property type="match status" value="1"/>
</dbReference>
<comment type="subcellular location">
    <subcellularLocation>
        <location evidence="1">Nucleus</location>
    </subcellularLocation>
</comment>
<dbReference type="GeneID" id="20211821"/>
<evidence type="ECO:0000256" key="10">
    <source>
        <dbReference type="ARBA" id="ARBA00023163"/>
    </source>
</evidence>
<dbReference type="Gene3D" id="3.30.60.90">
    <property type="match status" value="1"/>
</dbReference>
<keyword evidence="4" id="KW-0479">Metal-binding</keyword>
<evidence type="ECO:0000256" key="13">
    <source>
        <dbReference type="SAM" id="MobiDB-lite"/>
    </source>
</evidence>
<sequence length="593" mass="65142">MYELWSPKPRDLCHVPGRDIPHNNLSTFLENRVTNFFIRKKLDSGKAVFAFQEFNNQDVCFFGMHVQEYGSDVPAPNASFVSLHIWSCPPCEGDDYIFNCHPVKQKIPKAKRLQEWYRRLLEKATNENIVSNFTDILSYAVSNDLKNAADMPYFDGDFWPSSLEDNIKEIEKTSQDSKTRTNQKTQNKGKKVLPSTHGDVLVDKIYSTLGKYREMFFVVEFFTPEEAMTLLPICDLDPLMPNDLMHERSSFLVMFRERLAEFSSLRRAKHSTCIMLHEIINNNINSSTNSTNALAGSDARGSISTVSSGVQGGSGSNVVGVGGGDVAAARRFVCSGCGSKEGDFYGCSECETWKSCPACLASLQHIHPTHLISTTTALKKRKIIGASGVDALEHASFCPGGPEGMCYKEGNEEDVARCQKFKSAFTHAPSCENRLDCPSCRTLVRLALLHARKCTFATPCGSNSSSVGTATDGNNNNSTTSTITTITTATEASVTSATNKIANTEQVQPPQQQHITECPVIFCTVARSKLQQLLSKQRKMGERMLKRRTAAMMVNEENDGSASGGSGGGASSSSSAASERVDSRQDFQRMGSM</sequence>
<dbReference type="Pfam" id="PF02135">
    <property type="entry name" value="zf-TAZ"/>
    <property type="match status" value="1"/>
</dbReference>
<dbReference type="Proteomes" id="UP000015101">
    <property type="component" value="Unassembled WGS sequence"/>
</dbReference>
<dbReference type="HOGENOM" id="CLU_460255_0_0_1"/>
<dbReference type="SUPFAM" id="SSF57850">
    <property type="entry name" value="RING/U-box"/>
    <property type="match status" value="1"/>
</dbReference>
<dbReference type="InterPro" id="IPR043145">
    <property type="entry name" value="Znf_ZZ_sf"/>
</dbReference>
<evidence type="ECO:0000256" key="1">
    <source>
        <dbReference type="ARBA" id="ARBA00004123"/>
    </source>
</evidence>
<dbReference type="STRING" id="6412.T1FSM4"/>
<keyword evidence="7" id="KW-0156">Chromatin regulator</keyword>
<evidence type="ECO:0000313" key="16">
    <source>
        <dbReference type="EnsemblMetazoa" id="HelroP191127"/>
    </source>
</evidence>
<evidence type="ECO:0000256" key="6">
    <source>
        <dbReference type="ARBA" id="ARBA00022833"/>
    </source>
</evidence>
<keyword evidence="17" id="KW-1185">Reference proteome</keyword>
<reference evidence="17" key="1">
    <citation type="submission" date="2012-12" db="EMBL/GenBank/DDBJ databases">
        <authorList>
            <person name="Hellsten U."/>
            <person name="Grimwood J."/>
            <person name="Chapman J.A."/>
            <person name="Shapiro H."/>
            <person name="Aerts A."/>
            <person name="Otillar R.P."/>
            <person name="Terry A.Y."/>
            <person name="Boore J.L."/>
            <person name="Simakov O."/>
            <person name="Marletaz F."/>
            <person name="Cho S.-J."/>
            <person name="Edsinger-Gonzales E."/>
            <person name="Havlak P."/>
            <person name="Kuo D.-H."/>
            <person name="Larsson T."/>
            <person name="Lv J."/>
            <person name="Arendt D."/>
            <person name="Savage R."/>
            <person name="Osoegawa K."/>
            <person name="de Jong P."/>
            <person name="Lindberg D.R."/>
            <person name="Seaver E.C."/>
            <person name="Weisblat D.A."/>
            <person name="Putnam N.H."/>
            <person name="Grigoriev I.V."/>
            <person name="Rokhsar D.S."/>
        </authorList>
    </citation>
    <scope>NUCLEOTIDE SEQUENCE</scope>
</reference>
<dbReference type="CTD" id="20211821"/>
<keyword evidence="9" id="KW-0010">Activator</keyword>
<dbReference type="EMBL" id="AMQM01003615">
    <property type="status" value="NOT_ANNOTATED_CDS"/>
    <property type="molecule type" value="Genomic_DNA"/>
</dbReference>
<comment type="catalytic activity">
    <reaction evidence="12">
        <text>L-lysyl-[protein] + acetyl-CoA = N(6)-acetyl-L-lysyl-[protein] + CoA + H(+)</text>
        <dbReference type="Rhea" id="RHEA:45948"/>
        <dbReference type="Rhea" id="RHEA-COMP:9752"/>
        <dbReference type="Rhea" id="RHEA-COMP:10731"/>
        <dbReference type="ChEBI" id="CHEBI:15378"/>
        <dbReference type="ChEBI" id="CHEBI:29969"/>
        <dbReference type="ChEBI" id="CHEBI:57287"/>
        <dbReference type="ChEBI" id="CHEBI:57288"/>
        <dbReference type="ChEBI" id="CHEBI:61930"/>
        <dbReference type="EC" id="2.3.1.48"/>
    </reaction>
</comment>
<dbReference type="EMBL" id="KB096222">
    <property type="protein sequence ID" value="ESO07301.1"/>
    <property type="molecule type" value="Genomic_DNA"/>
</dbReference>